<keyword evidence="1" id="KW-0472">Membrane</keyword>
<keyword evidence="1" id="KW-1133">Transmembrane helix</keyword>
<gene>
    <name evidence="2" type="ORF">HMPREF9460_00337</name>
</gene>
<keyword evidence="3" id="KW-1185">Reference proteome</keyword>
<feature type="transmembrane region" description="Helical" evidence="1">
    <location>
        <begin position="44"/>
        <end position="63"/>
    </location>
</feature>
<reference evidence="2 3" key="1">
    <citation type="submission" date="2011-08" db="EMBL/GenBank/DDBJ databases">
        <title>The Genome Sequence of Clostridium orbiscindens 1_3_50AFAA.</title>
        <authorList>
            <consortium name="The Broad Institute Genome Sequencing Platform"/>
            <person name="Earl A."/>
            <person name="Ward D."/>
            <person name="Feldgarden M."/>
            <person name="Gevers D."/>
            <person name="Daigneault M."/>
            <person name="Strauss J."/>
            <person name="Allen-Vercoe E."/>
            <person name="Young S.K."/>
            <person name="Zeng Q."/>
            <person name="Gargeya S."/>
            <person name="Fitzgerald M."/>
            <person name="Haas B."/>
            <person name="Abouelleil A."/>
            <person name="Alvarado L."/>
            <person name="Arachchi H.M."/>
            <person name="Berlin A."/>
            <person name="Brown A."/>
            <person name="Chapman S.B."/>
            <person name="Chen Z."/>
            <person name="Dunbar C."/>
            <person name="Freedman E."/>
            <person name="Gearin G."/>
            <person name="Gellesch M."/>
            <person name="Goldberg J."/>
            <person name="Griggs A."/>
            <person name="Gujja S."/>
            <person name="Heiman D."/>
            <person name="Howarth C."/>
            <person name="Larson L."/>
            <person name="Lui A."/>
            <person name="MacDonald P.J.P."/>
            <person name="Montmayeur A."/>
            <person name="Murphy C."/>
            <person name="Neiman D."/>
            <person name="Pearson M."/>
            <person name="Priest M."/>
            <person name="Roberts A."/>
            <person name="Saif S."/>
            <person name="Shea T."/>
            <person name="Shenoy N."/>
            <person name="Sisk P."/>
            <person name="Stolte C."/>
            <person name="Sykes S."/>
            <person name="Wortman J."/>
            <person name="Nusbaum C."/>
            <person name="Birren B."/>
        </authorList>
    </citation>
    <scope>NUCLEOTIDE SEQUENCE [LARGE SCALE GENOMIC DNA]</scope>
    <source>
        <strain evidence="2 3">1_3_50AFAA</strain>
    </source>
</reference>
<organism evidence="2 3">
    <name type="scientific">Flavonifractor plautii 1_3_50AFAA</name>
    <dbReference type="NCBI Taxonomy" id="742738"/>
    <lineage>
        <taxon>Bacteria</taxon>
        <taxon>Bacillati</taxon>
        <taxon>Bacillota</taxon>
        <taxon>Clostridia</taxon>
        <taxon>Eubacteriales</taxon>
        <taxon>Oscillospiraceae</taxon>
        <taxon>Flavonifractor</taxon>
    </lineage>
</organism>
<name>A0A096DI62_FLAPL</name>
<evidence type="ECO:0000313" key="3">
    <source>
        <dbReference type="Proteomes" id="UP000029585"/>
    </source>
</evidence>
<accession>A0A096DI62</accession>
<protein>
    <submittedName>
        <fullName evidence="2">Uncharacterized protein</fullName>
    </submittedName>
</protein>
<dbReference type="HOGENOM" id="CLU_2768535_0_0_9"/>
<feature type="transmembrane region" description="Helical" evidence="1">
    <location>
        <begin position="12"/>
        <end position="32"/>
    </location>
</feature>
<keyword evidence="1" id="KW-0812">Transmembrane</keyword>
<proteinExistence type="predicted"/>
<dbReference type="EMBL" id="ADLO01000010">
    <property type="protein sequence ID" value="KGF57239.1"/>
    <property type="molecule type" value="Genomic_DNA"/>
</dbReference>
<dbReference type="Proteomes" id="UP000029585">
    <property type="component" value="Unassembled WGS sequence"/>
</dbReference>
<comment type="caution">
    <text evidence="2">The sequence shown here is derived from an EMBL/GenBank/DDBJ whole genome shotgun (WGS) entry which is preliminary data.</text>
</comment>
<dbReference type="AlphaFoldDB" id="A0A096DI62"/>
<evidence type="ECO:0000313" key="2">
    <source>
        <dbReference type="EMBL" id="KGF57239.1"/>
    </source>
</evidence>
<evidence type="ECO:0000256" key="1">
    <source>
        <dbReference type="SAM" id="Phobius"/>
    </source>
</evidence>
<dbReference type="RefSeq" id="WP_009257337.1">
    <property type="nucleotide sequence ID" value="NZ_KN174161.1"/>
</dbReference>
<sequence>MKHRNPKKLAQRIVGIILLTGGNLIATTLYLPEFRYVPELFERLQMYRAIALVLGITGAIIFARSFKTK</sequence>